<dbReference type="Gene3D" id="2.60.40.1120">
    <property type="entry name" value="Carboxypeptidase-like, regulatory domain"/>
    <property type="match status" value="1"/>
</dbReference>
<name>A0A1M7PFK4_9FLAO</name>
<evidence type="ECO:0000313" key="2">
    <source>
        <dbReference type="EMBL" id="SHN15782.1"/>
    </source>
</evidence>
<evidence type="ECO:0000256" key="1">
    <source>
        <dbReference type="SAM" id="SignalP"/>
    </source>
</evidence>
<dbReference type="AlphaFoldDB" id="A0A1M7PFK4"/>
<evidence type="ECO:0000313" key="3">
    <source>
        <dbReference type="Proteomes" id="UP000184092"/>
    </source>
</evidence>
<feature type="chain" id="PRO_5012590788" evidence="1">
    <location>
        <begin position="23"/>
        <end position="123"/>
    </location>
</feature>
<keyword evidence="3" id="KW-1185">Reference proteome</keyword>
<dbReference type="SUPFAM" id="SSF49464">
    <property type="entry name" value="Carboxypeptidase regulatory domain-like"/>
    <property type="match status" value="1"/>
</dbReference>
<accession>A0A1M7PFK4</accession>
<keyword evidence="1" id="KW-0732">Signal</keyword>
<dbReference type="Pfam" id="PF13715">
    <property type="entry name" value="CarbopepD_reg_2"/>
    <property type="match status" value="1"/>
</dbReference>
<feature type="non-terminal residue" evidence="2">
    <location>
        <position position="123"/>
    </location>
</feature>
<gene>
    <name evidence="2" type="ORF">SAMN05216269_1171</name>
</gene>
<reference evidence="3" key="1">
    <citation type="submission" date="2016-11" db="EMBL/GenBank/DDBJ databases">
        <authorList>
            <person name="Varghese N."/>
            <person name="Submissions S."/>
        </authorList>
    </citation>
    <scope>NUCLEOTIDE SEQUENCE [LARGE SCALE GENOMIC DNA]</scope>
    <source>
        <strain evidence="3">CGMCC 1.2749</strain>
    </source>
</reference>
<proteinExistence type="predicted"/>
<feature type="signal peptide" evidence="1">
    <location>
        <begin position="1"/>
        <end position="22"/>
    </location>
</feature>
<sequence>MNTKLIYFVTLTLLLSVSSMFSQEKCTLSGTVSDAKSNETIIGVNVYIPELKTGTTTNEYGFYSITIPKGNYRVQVSSVSFQTITESVNLDKNTKNNFKLFSSEEQLQEVVIKKDRKATNIKK</sequence>
<dbReference type="RefSeq" id="WP_244153831.1">
    <property type="nucleotide sequence ID" value="NZ_FRCL01000017.1"/>
</dbReference>
<dbReference type="EMBL" id="FRCL01000017">
    <property type="protein sequence ID" value="SHN15782.1"/>
    <property type="molecule type" value="Genomic_DNA"/>
</dbReference>
<protein>
    <submittedName>
        <fullName evidence="2">CarboxypepD_reg-like domain-containing protein</fullName>
    </submittedName>
</protein>
<dbReference type="Proteomes" id="UP000184092">
    <property type="component" value="Unassembled WGS sequence"/>
</dbReference>
<dbReference type="STRING" id="178356.SAMN05216269_1171"/>
<dbReference type="InterPro" id="IPR008969">
    <property type="entry name" value="CarboxyPept-like_regulatory"/>
</dbReference>
<organism evidence="2 3">
    <name type="scientific">Flavobacterium xinjiangense</name>
    <dbReference type="NCBI Taxonomy" id="178356"/>
    <lineage>
        <taxon>Bacteria</taxon>
        <taxon>Pseudomonadati</taxon>
        <taxon>Bacteroidota</taxon>
        <taxon>Flavobacteriia</taxon>
        <taxon>Flavobacteriales</taxon>
        <taxon>Flavobacteriaceae</taxon>
        <taxon>Flavobacterium</taxon>
    </lineage>
</organism>